<dbReference type="Pfam" id="PF00083">
    <property type="entry name" value="Sugar_tr"/>
    <property type="match status" value="1"/>
</dbReference>
<evidence type="ECO:0000313" key="8">
    <source>
        <dbReference type="RefSeq" id="XP_065674850.1"/>
    </source>
</evidence>
<keyword evidence="3 5" id="KW-1133">Transmembrane helix</keyword>
<dbReference type="InterPro" id="IPR036259">
    <property type="entry name" value="MFS_trans_sf"/>
</dbReference>
<dbReference type="PROSITE" id="PS00217">
    <property type="entry name" value="SUGAR_TRANSPORT_2"/>
    <property type="match status" value="1"/>
</dbReference>
<keyword evidence="2 5" id="KW-0812">Transmembrane</keyword>
<feature type="transmembrane region" description="Helical" evidence="5">
    <location>
        <begin position="284"/>
        <end position="302"/>
    </location>
</feature>
<reference evidence="8" key="1">
    <citation type="submission" date="2025-08" db="UniProtKB">
        <authorList>
            <consortium name="RefSeq"/>
        </authorList>
    </citation>
    <scope>IDENTIFICATION</scope>
</reference>
<evidence type="ECO:0000256" key="4">
    <source>
        <dbReference type="ARBA" id="ARBA00023136"/>
    </source>
</evidence>
<dbReference type="CDD" id="cd17317">
    <property type="entry name" value="MFS_SLC22"/>
    <property type="match status" value="1"/>
</dbReference>
<feature type="transmembrane region" description="Helical" evidence="5">
    <location>
        <begin position="260"/>
        <end position="278"/>
    </location>
</feature>
<accession>A0ABM4DJZ9</accession>
<dbReference type="Gene3D" id="1.20.1250.20">
    <property type="entry name" value="MFS general substrate transporter like domains"/>
    <property type="match status" value="1"/>
</dbReference>
<dbReference type="InterPro" id="IPR005829">
    <property type="entry name" value="Sugar_transporter_CS"/>
</dbReference>
<dbReference type="InterPro" id="IPR020846">
    <property type="entry name" value="MFS_dom"/>
</dbReference>
<evidence type="ECO:0000259" key="6">
    <source>
        <dbReference type="PROSITE" id="PS50850"/>
    </source>
</evidence>
<evidence type="ECO:0000313" key="7">
    <source>
        <dbReference type="Proteomes" id="UP001652625"/>
    </source>
</evidence>
<dbReference type="PANTHER" id="PTHR24064">
    <property type="entry name" value="SOLUTE CARRIER FAMILY 22 MEMBER"/>
    <property type="match status" value="1"/>
</dbReference>
<evidence type="ECO:0000256" key="1">
    <source>
        <dbReference type="ARBA" id="ARBA00004141"/>
    </source>
</evidence>
<gene>
    <name evidence="8" type="primary">LOC136071977</name>
</gene>
<keyword evidence="7" id="KW-1185">Reference proteome</keyword>
<dbReference type="PROSITE" id="PS00216">
    <property type="entry name" value="SUGAR_TRANSPORT_1"/>
    <property type="match status" value="1"/>
</dbReference>
<dbReference type="GeneID" id="136071977"/>
<protein>
    <submittedName>
        <fullName evidence="8">Organic cation transporter protein-like</fullName>
    </submittedName>
</protein>
<comment type="subcellular location">
    <subcellularLocation>
        <location evidence="1">Membrane</location>
        <topology evidence="1">Multi-pass membrane protein</topology>
    </subcellularLocation>
</comment>
<dbReference type="Proteomes" id="UP001652625">
    <property type="component" value="Chromosome 15"/>
</dbReference>
<feature type="domain" description="Major facilitator superfamily (MFS) profile" evidence="6">
    <location>
        <begin position="82"/>
        <end position="538"/>
    </location>
</feature>
<organism evidence="7 8">
    <name type="scientific">Hydra vulgaris</name>
    <name type="common">Hydra</name>
    <name type="synonym">Hydra attenuata</name>
    <dbReference type="NCBI Taxonomy" id="6087"/>
    <lineage>
        <taxon>Eukaryota</taxon>
        <taxon>Metazoa</taxon>
        <taxon>Cnidaria</taxon>
        <taxon>Hydrozoa</taxon>
        <taxon>Hydroidolina</taxon>
        <taxon>Anthoathecata</taxon>
        <taxon>Aplanulata</taxon>
        <taxon>Hydridae</taxon>
        <taxon>Hydra</taxon>
    </lineage>
</organism>
<feature type="transmembrane region" description="Helical" evidence="5">
    <location>
        <begin position="425"/>
        <end position="442"/>
    </location>
</feature>
<evidence type="ECO:0000256" key="2">
    <source>
        <dbReference type="ARBA" id="ARBA00022692"/>
    </source>
</evidence>
<evidence type="ECO:0000256" key="3">
    <source>
        <dbReference type="ARBA" id="ARBA00022989"/>
    </source>
</evidence>
<evidence type="ECO:0000256" key="5">
    <source>
        <dbReference type="SAM" id="Phobius"/>
    </source>
</evidence>
<feature type="transmembrane region" description="Helical" evidence="5">
    <location>
        <begin position="227"/>
        <end position="248"/>
    </location>
</feature>
<sequence length="575" mass="64477">MFWAKSKNFIFRKLSRMSMSQVDFPEENNAQCIKVKLNNGRRTDTNASELPILTNEHVPCQVLDVDNFLVLIGEFGRMQKLLVFLFSLMIIPSAYHTLIMSFIGNEPGWRCTSNNSECTFNSTVVFVKGDLNYENNCKMNRTSWEFIHPKEFSIVTEWDLVCGKKTHSTLANSVFFIGWGLGAITIGILSDRYGRKKILFPSWSGIIASSLICAFVHNFWIFLVLRLIIGILQGGVMLLLFVLATELVGPSYRSLSGTTIWFAFTFALCIMAVQAWLIPNWRTLLIIVSIPYIVLILFYKLIPESVRWLRVSNKPLEAELILRNIARRNKKPWPNAKLSDPPTASLSHKASLKDLFLPKKKFIVTFIQCFTWFVNSMVFYGISLASDNLGGNQYRNFLLASIVEFPAIVTAIVSSNRVGRKSTAIFSMAIAGLSCIGVAFIPSTESYVWPKIALGMVGKLFITVSFDVLYVWSAELHPTVIRVQGMGLLSVTSRCGGASAPWVSQFLAHFHKMLPFGIMGSLSLISAFMCCILKETRGLASPETLEDSTEINEMSTSNYVNEDNALILKDAPESV</sequence>
<dbReference type="InterPro" id="IPR005828">
    <property type="entry name" value="MFS_sugar_transport-like"/>
</dbReference>
<keyword evidence="4 5" id="KW-0472">Membrane</keyword>
<dbReference type="PROSITE" id="PS50850">
    <property type="entry name" value="MFS"/>
    <property type="match status" value="1"/>
</dbReference>
<name>A0ABM4DJZ9_HYDVU</name>
<dbReference type="RefSeq" id="XP_065674850.1">
    <property type="nucleotide sequence ID" value="XM_065818778.1"/>
</dbReference>
<feature type="transmembrane region" description="Helical" evidence="5">
    <location>
        <begin position="362"/>
        <end position="382"/>
    </location>
</feature>
<feature type="transmembrane region" description="Helical" evidence="5">
    <location>
        <begin position="202"/>
        <end position="221"/>
    </location>
</feature>
<feature type="transmembrane region" description="Helical" evidence="5">
    <location>
        <begin position="448"/>
        <end position="473"/>
    </location>
</feature>
<feature type="transmembrane region" description="Helical" evidence="5">
    <location>
        <begin position="81"/>
        <end position="103"/>
    </location>
</feature>
<feature type="transmembrane region" description="Helical" evidence="5">
    <location>
        <begin position="170"/>
        <end position="190"/>
    </location>
</feature>
<dbReference type="SUPFAM" id="SSF103473">
    <property type="entry name" value="MFS general substrate transporter"/>
    <property type="match status" value="1"/>
</dbReference>
<proteinExistence type="predicted"/>
<feature type="transmembrane region" description="Helical" evidence="5">
    <location>
        <begin position="394"/>
        <end position="413"/>
    </location>
</feature>